<feature type="compositionally biased region" description="Low complexity" evidence="1">
    <location>
        <begin position="141"/>
        <end position="156"/>
    </location>
</feature>
<feature type="compositionally biased region" description="Acidic residues" evidence="1">
    <location>
        <begin position="445"/>
        <end position="456"/>
    </location>
</feature>
<feature type="compositionally biased region" description="Low complexity" evidence="1">
    <location>
        <begin position="164"/>
        <end position="180"/>
    </location>
</feature>
<keyword evidence="3" id="KW-1185">Reference proteome</keyword>
<comment type="caution">
    <text evidence="2">The sequence shown here is derived from an EMBL/GenBank/DDBJ whole genome shotgun (WGS) entry which is preliminary data.</text>
</comment>
<accession>A0A5M9JHQ1</accession>
<feature type="region of interest" description="Disordered" evidence="1">
    <location>
        <begin position="1"/>
        <end position="49"/>
    </location>
</feature>
<protein>
    <submittedName>
        <fullName evidence="2">Uncharacterized protein</fullName>
    </submittedName>
</protein>
<feature type="region of interest" description="Disordered" evidence="1">
    <location>
        <begin position="443"/>
        <end position="521"/>
    </location>
</feature>
<feature type="compositionally biased region" description="Polar residues" evidence="1">
    <location>
        <begin position="118"/>
        <end position="133"/>
    </location>
</feature>
<dbReference type="VEuPathDB" id="FungiDB:MFRU_010g00560"/>
<dbReference type="EMBL" id="VICG01000010">
    <property type="protein sequence ID" value="KAA8567873.1"/>
    <property type="molecule type" value="Genomic_DNA"/>
</dbReference>
<dbReference type="Proteomes" id="UP000322873">
    <property type="component" value="Unassembled WGS sequence"/>
</dbReference>
<name>A0A5M9JHQ1_MONFR</name>
<proteinExistence type="predicted"/>
<feature type="compositionally biased region" description="Acidic residues" evidence="1">
    <location>
        <begin position="499"/>
        <end position="521"/>
    </location>
</feature>
<evidence type="ECO:0000313" key="3">
    <source>
        <dbReference type="Proteomes" id="UP000322873"/>
    </source>
</evidence>
<reference evidence="2 3" key="1">
    <citation type="submission" date="2019-06" db="EMBL/GenBank/DDBJ databases">
        <title>Genome Sequence of the Brown Rot Fungal Pathogen Monilinia fructicola.</title>
        <authorList>
            <person name="De Miccolis Angelini R.M."/>
            <person name="Landi L."/>
            <person name="Abate D."/>
            <person name="Pollastro S."/>
            <person name="Romanazzi G."/>
            <person name="Faretra F."/>
        </authorList>
    </citation>
    <scope>NUCLEOTIDE SEQUENCE [LARGE SCALE GENOMIC DNA]</scope>
    <source>
        <strain evidence="2 3">Mfrc123</strain>
    </source>
</reference>
<evidence type="ECO:0000256" key="1">
    <source>
        <dbReference type="SAM" id="MobiDB-lite"/>
    </source>
</evidence>
<organism evidence="2 3">
    <name type="scientific">Monilinia fructicola</name>
    <name type="common">Brown rot fungus</name>
    <name type="synonym">Ciboria fructicola</name>
    <dbReference type="NCBI Taxonomy" id="38448"/>
    <lineage>
        <taxon>Eukaryota</taxon>
        <taxon>Fungi</taxon>
        <taxon>Dikarya</taxon>
        <taxon>Ascomycota</taxon>
        <taxon>Pezizomycotina</taxon>
        <taxon>Leotiomycetes</taxon>
        <taxon>Helotiales</taxon>
        <taxon>Sclerotiniaceae</taxon>
        <taxon>Monilinia</taxon>
    </lineage>
</organism>
<gene>
    <name evidence="2" type="ORF">EYC84_008323</name>
</gene>
<dbReference type="AlphaFoldDB" id="A0A5M9JHQ1"/>
<evidence type="ECO:0000313" key="2">
    <source>
        <dbReference type="EMBL" id="KAA8567873.1"/>
    </source>
</evidence>
<feature type="compositionally biased region" description="Polar residues" evidence="1">
    <location>
        <begin position="482"/>
        <end position="492"/>
    </location>
</feature>
<sequence>MAKPKSRSKPGSILQDSLVGNKGQMGKAQDTSMPTKKGDGRAKGKGKVSVVVKKSPSLEDTGASIDAIILRLSSLRSANYDSSPVAAKTISYKVGNETKDKQPQASKQKPGGGELKKTSSPNAISPNNKSMNSQKKKTDISSSSMFVVESMSQPKSGKGKRSGSESITIPITIQSPPTTEGIPIPTSRKSNKKQRSMSQPLITPSSPKKSFQSLSKSAPNSPAQPKKYPTLSIAPGTSLIPVAPKLSKRFYEALVLLTVFGKNRGEHTREEEFQSDQDEDELIDASCESLGPVSQNTNQMKLRRSFTRHLAYLCDFDKGGASTTAIALQLTDKREVIYHVASNKCSQPDRIVEFLGEVLGLLESVSMTGKHEGERERDNIEKMVFLLSIKHAEKRISYYGKFLVENIDFVLKKWDFKPGDLETGRGVQLHGLLHDTLHQAGNEMSGEEENDLEGDCDSLAGDYDSKEEEQDWIETSEIDKNGSIQLTEITETTGHDLSQEEDNTEDSDDENESEDEGGVSL</sequence>
<feature type="compositionally biased region" description="Polar residues" evidence="1">
    <location>
        <begin position="196"/>
        <end position="223"/>
    </location>
</feature>
<feature type="region of interest" description="Disordered" evidence="1">
    <location>
        <begin position="91"/>
        <end position="229"/>
    </location>
</feature>
<dbReference type="PANTHER" id="PTHR42037">
    <property type="match status" value="1"/>
</dbReference>
<feature type="compositionally biased region" description="Acidic residues" evidence="1">
    <location>
        <begin position="465"/>
        <end position="476"/>
    </location>
</feature>
<dbReference type="PANTHER" id="PTHR42037:SF1">
    <property type="match status" value="1"/>
</dbReference>